<protein>
    <submittedName>
        <fullName evidence="1">Uncharacterized protein</fullName>
    </submittedName>
</protein>
<dbReference type="Proteomes" id="UP000636709">
    <property type="component" value="Unassembled WGS sequence"/>
</dbReference>
<comment type="caution">
    <text evidence="1">The sequence shown here is derived from an EMBL/GenBank/DDBJ whole genome shotgun (WGS) entry which is preliminary data.</text>
</comment>
<sequence>MGNCGSTHRRKQIYSENRTILEVD</sequence>
<name>A0A835DTD8_9POAL</name>
<evidence type="ECO:0000313" key="2">
    <source>
        <dbReference type="Proteomes" id="UP000636709"/>
    </source>
</evidence>
<keyword evidence="2" id="KW-1185">Reference proteome</keyword>
<dbReference type="EMBL" id="JACEFO010002895">
    <property type="protein sequence ID" value="KAF8646461.1"/>
    <property type="molecule type" value="Genomic_DNA"/>
</dbReference>
<evidence type="ECO:0000313" key="1">
    <source>
        <dbReference type="EMBL" id="KAF8646461.1"/>
    </source>
</evidence>
<dbReference type="AlphaFoldDB" id="A0A835DTD8"/>
<gene>
    <name evidence="1" type="ORF">HU200_065829</name>
</gene>
<organism evidence="1 2">
    <name type="scientific">Digitaria exilis</name>
    <dbReference type="NCBI Taxonomy" id="1010633"/>
    <lineage>
        <taxon>Eukaryota</taxon>
        <taxon>Viridiplantae</taxon>
        <taxon>Streptophyta</taxon>
        <taxon>Embryophyta</taxon>
        <taxon>Tracheophyta</taxon>
        <taxon>Spermatophyta</taxon>
        <taxon>Magnoliopsida</taxon>
        <taxon>Liliopsida</taxon>
        <taxon>Poales</taxon>
        <taxon>Poaceae</taxon>
        <taxon>PACMAD clade</taxon>
        <taxon>Panicoideae</taxon>
        <taxon>Panicodae</taxon>
        <taxon>Paniceae</taxon>
        <taxon>Anthephorinae</taxon>
        <taxon>Digitaria</taxon>
    </lineage>
</organism>
<proteinExistence type="predicted"/>
<accession>A0A835DTD8</accession>
<reference evidence="1" key="1">
    <citation type="submission" date="2020-07" db="EMBL/GenBank/DDBJ databases">
        <title>Genome sequence and genetic diversity analysis of an under-domesticated orphan crop, white fonio (Digitaria exilis).</title>
        <authorList>
            <person name="Bennetzen J.L."/>
            <person name="Chen S."/>
            <person name="Ma X."/>
            <person name="Wang X."/>
            <person name="Yssel A.E.J."/>
            <person name="Chaluvadi S.R."/>
            <person name="Johnson M."/>
            <person name="Gangashetty P."/>
            <person name="Hamidou F."/>
            <person name="Sanogo M.D."/>
            <person name="Zwaenepoel A."/>
            <person name="Wallace J."/>
            <person name="Van De Peer Y."/>
            <person name="Van Deynze A."/>
        </authorList>
    </citation>
    <scope>NUCLEOTIDE SEQUENCE</scope>
    <source>
        <tissue evidence="1">Leaves</tissue>
    </source>
</reference>